<feature type="region of interest" description="Disordered" evidence="5">
    <location>
        <begin position="66"/>
        <end position="86"/>
    </location>
</feature>
<evidence type="ECO:0000256" key="3">
    <source>
        <dbReference type="ARBA" id="ARBA00023163"/>
    </source>
</evidence>
<feature type="compositionally biased region" description="Polar residues" evidence="5">
    <location>
        <begin position="143"/>
        <end position="154"/>
    </location>
</feature>
<evidence type="ECO:0000313" key="7">
    <source>
        <dbReference type="EMBL" id="KAG2381570.1"/>
    </source>
</evidence>
<gene>
    <name evidence="7" type="ORF">C9374_005954</name>
</gene>
<feature type="compositionally biased region" description="Low complexity" evidence="5">
    <location>
        <begin position="155"/>
        <end position="165"/>
    </location>
</feature>
<dbReference type="Proteomes" id="UP000816034">
    <property type="component" value="Unassembled WGS sequence"/>
</dbReference>
<feature type="region of interest" description="Disordered" evidence="5">
    <location>
        <begin position="738"/>
        <end position="772"/>
    </location>
</feature>
<feature type="domain" description="RWP-RK" evidence="6">
    <location>
        <begin position="544"/>
        <end position="628"/>
    </location>
</feature>
<protein>
    <recommendedName>
        <fullName evidence="6">RWP-RK domain-containing protein</fullName>
    </recommendedName>
</protein>
<feature type="compositionally biased region" description="Low complexity" evidence="5">
    <location>
        <begin position="186"/>
        <end position="215"/>
    </location>
</feature>
<feature type="compositionally biased region" description="Polar residues" evidence="5">
    <location>
        <begin position="72"/>
        <end position="86"/>
    </location>
</feature>
<keyword evidence="2" id="KW-0238">DNA-binding</keyword>
<feature type="compositionally biased region" description="Polar residues" evidence="5">
    <location>
        <begin position="270"/>
        <end position="279"/>
    </location>
</feature>
<dbReference type="Pfam" id="PF02042">
    <property type="entry name" value="RWP-RK"/>
    <property type="match status" value="1"/>
</dbReference>
<feature type="compositionally biased region" description="Low complexity" evidence="5">
    <location>
        <begin position="280"/>
        <end position="300"/>
    </location>
</feature>
<evidence type="ECO:0000256" key="4">
    <source>
        <dbReference type="ARBA" id="ARBA00023242"/>
    </source>
</evidence>
<dbReference type="GeneID" id="68098409"/>
<name>A0AA88GPA9_NAELO</name>
<proteinExistence type="predicted"/>
<feature type="compositionally biased region" description="Polar residues" evidence="5">
    <location>
        <begin position="117"/>
        <end position="128"/>
    </location>
</feature>
<dbReference type="PROSITE" id="PS51519">
    <property type="entry name" value="RWP_RK"/>
    <property type="match status" value="1"/>
</dbReference>
<feature type="region of interest" description="Disordered" evidence="5">
    <location>
        <begin position="478"/>
        <end position="542"/>
    </location>
</feature>
<keyword evidence="1" id="KW-0805">Transcription regulation</keyword>
<dbReference type="EMBL" id="PYSW02000026">
    <property type="protein sequence ID" value="KAG2381570.1"/>
    <property type="molecule type" value="Genomic_DNA"/>
</dbReference>
<feature type="compositionally biased region" description="Low complexity" evidence="5">
    <location>
        <begin position="412"/>
        <end position="424"/>
    </location>
</feature>
<dbReference type="AlphaFoldDB" id="A0AA88GPA9"/>
<feature type="region of interest" description="Disordered" evidence="5">
    <location>
        <begin position="619"/>
        <end position="667"/>
    </location>
</feature>
<evidence type="ECO:0000259" key="6">
    <source>
        <dbReference type="PROSITE" id="PS51519"/>
    </source>
</evidence>
<keyword evidence="3" id="KW-0804">Transcription</keyword>
<feature type="compositionally biased region" description="Polar residues" evidence="5">
    <location>
        <begin position="619"/>
        <end position="647"/>
    </location>
</feature>
<reference evidence="7 8" key="1">
    <citation type="journal article" date="2018" name="BMC Genomics">
        <title>The genome of Naegleria lovaniensis, the basis for a comparative approach to unravel pathogenicity factors of the human pathogenic amoeba N. fowleri.</title>
        <authorList>
            <person name="Liechti N."/>
            <person name="Schurch N."/>
            <person name="Bruggmann R."/>
            <person name="Wittwer M."/>
        </authorList>
    </citation>
    <scope>NUCLEOTIDE SEQUENCE [LARGE SCALE GENOMIC DNA]</scope>
    <source>
        <strain evidence="7 8">ATCC 30569</strain>
    </source>
</reference>
<keyword evidence="4" id="KW-0539">Nucleus</keyword>
<feature type="region of interest" description="Disordered" evidence="5">
    <location>
        <begin position="114"/>
        <end position="223"/>
    </location>
</feature>
<organism evidence="7 8">
    <name type="scientific">Naegleria lovaniensis</name>
    <name type="common">Amoeba</name>
    <dbReference type="NCBI Taxonomy" id="51637"/>
    <lineage>
        <taxon>Eukaryota</taxon>
        <taxon>Discoba</taxon>
        <taxon>Heterolobosea</taxon>
        <taxon>Tetramitia</taxon>
        <taxon>Eutetramitia</taxon>
        <taxon>Vahlkampfiidae</taxon>
        <taxon>Naegleria</taxon>
    </lineage>
</organism>
<evidence type="ECO:0000313" key="8">
    <source>
        <dbReference type="Proteomes" id="UP000816034"/>
    </source>
</evidence>
<evidence type="ECO:0000256" key="1">
    <source>
        <dbReference type="ARBA" id="ARBA00023015"/>
    </source>
</evidence>
<evidence type="ECO:0000256" key="2">
    <source>
        <dbReference type="ARBA" id="ARBA00023125"/>
    </source>
</evidence>
<accession>A0AA88GPA9</accession>
<feature type="compositionally biased region" description="Polar residues" evidence="5">
    <location>
        <begin position="738"/>
        <end position="757"/>
    </location>
</feature>
<feature type="compositionally biased region" description="Gly residues" evidence="5">
    <location>
        <begin position="130"/>
        <end position="139"/>
    </location>
</feature>
<evidence type="ECO:0000256" key="5">
    <source>
        <dbReference type="SAM" id="MobiDB-lite"/>
    </source>
</evidence>
<dbReference type="InterPro" id="IPR003035">
    <property type="entry name" value="RWP-RK_dom"/>
</dbReference>
<keyword evidence="8" id="KW-1185">Reference proteome</keyword>
<comment type="caution">
    <text evidence="7">The sequence shown here is derived from an EMBL/GenBank/DDBJ whole genome shotgun (WGS) entry which is preliminary data.</text>
</comment>
<dbReference type="RefSeq" id="XP_044547250.1">
    <property type="nucleotide sequence ID" value="XM_044695761.1"/>
</dbReference>
<dbReference type="GO" id="GO:0003677">
    <property type="term" value="F:DNA binding"/>
    <property type="evidence" value="ECO:0007669"/>
    <property type="project" value="UniProtKB-KW"/>
</dbReference>
<sequence>MSDFSPPHANSVPSLLSSSKTNVIPESSCVNFQSHETPQTLGADQLMVQRPSPPQSMLLAPLRNEHLDPTQDHSPVNNTHPVNNSNSMMIIDHADDDTKDDDHHMDEAGNTMRFEYSSKSNNNTSISESGGHGTNGGVGISNFRDSSPSSLNAVSTTTTPSKTPTHGILPFSNLTLDSGSDHQGTNSSGSNSSSSNSSNSSSGSNNSGHGHSSHNTPYPQQEPQMLPSIRNYFQPIPGLSEPSPTHTSSAVPLFNISSNSFVVGSSSSSYTPIQQPQGASTTTTTTTTNNSSSTTTMNTPTNGSYFHSISSTTPTNYSSSVVGGMNNPFMSSSYLSGNPGPSSTTRASVHVCSSTTGSVMTPTRNGTFGFNTNHSTTPTHGSNTPTKAIGVNNIFMTSPTGYTPAQQQPFQTTGSNSNNTTTTTALNASPMMNVSTQALLSNSWAKEIHRIWVDLNLPSHPMFQNIHQRYSFSSYTPISLNSPSKPSRPSFSSGGGSTTASGSSNVQLSVSSSSSSSLDLNGGIGSGSNNNSNMNNGTNSTVFLDFPPTRRSSFKEIPIDSIIQNLHLPQKEAAKALGVSVSTLKRRFYSVREQIGIEKWPTITLSKVETGALFVPSSTHTTTASSNGNGFHSTVTGTSSASFQQQTRGEDSKNLHSPTMGRSSSIFVQSPQPIPIQQQKTAETNLVSNVIMSKQMTPVANGGPISSPFNNSGLNPHGSNPHHMMMSASLNASQNHQSVSCAPTQNSSFATSTTSTLHMGGGNAAFNPSNSQ</sequence>
<feature type="compositionally biased region" description="Polar residues" evidence="5">
    <location>
        <begin position="172"/>
        <end position="185"/>
    </location>
</feature>
<feature type="compositionally biased region" description="Low complexity" evidence="5">
    <location>
        <begin position="482"/>
        <end position="540"/>
    </location>
</feature>
<feature type="region of interest" description="Disordered" evidence="5">
    <location>
        <begin position="265"/>
        <end position="300"/>
    </location>
</feature>
<feature type="region of interest" description="Disordered" evidence="5">
    <location>
        <begin position="405"/>
        <end position="426"/>
    </location>
</feature>